<dbReference type="SUPFAM" id="SSF55785">
    <property type="entry name" value="PYP-like sensor domain (PAS domain)"/>
    <property type="match status" value="1"/>
</dbReference>
<evidence type="ECO:0000256" key="7">
    <source>
        <dbReference type="ARBA" id="ARBA00022840"/>
    </source>
</evidence>
<dbReference type="InterPro" id="IPR003594">
    <property type="entry name" value="HATPase_dom"/>
</dbReference>
<accession>A0A162GBM0</accession>
<dbReference type="EC" id="2.7.13.3" evidence="2"/>
<dbReference type="InterPro" id="IPR001789">
    <property type="entry name" value="Sig_transdc_resp-reg_receiver"/>
</dbReference>
<feature type="domain" description="Response regulatory" evidence="12">
    <location>
        <begin position="479"/>
        <end position="594"/>
    </location>
</feature>
<dbReference type="InterPro" id="IPR036890">
    <property type="entry name" value="HATPase_C_sf"/>
</dbReference>
<dbReference type="SMART" id="SM00448">
    <property type="entry name" value="REC"/>
    <property type="match status" value="2"/>
</dbReference>
<evidence type="ECO:0000256" key="1">
    <source>
        <dbReference type="ARBA" id="ARBA00000085"/>
    </source>
</evidence>
<feature type="modified residue" description="4-aspartylphosphate" evidence="9">
    <location>
        <position position="527"/>
    </location>
</feature>
<keyword evidence="5" id="KW-0547">Nucleotide-binding</keyword>
<evidence type="ECO:0000256" key="4">
    <source>
        <dbReference type="ARBA" id="ARBA00022679"/>
    </source>
</evidence>
<keyword evidence="7" id="KW-0067">ATP-binding</keyword>
<dbReference type="AlphaFoldDB" id="A0A162GBM0"/>
<dbReference type="PROSITE" id="PS50109">
    <property type="entry name" value="HIS_KIN"/>
    <property type="match status" value="2"/>
</dbReference>
<sequence length="1002" mass="112733">MARQNEPDYRALFEGIPGLYLVLTPDFHMVAMSDAYAKSTFLKREEVIGKYMFDVFPENPSEAAATGKNNVRASFQQVVDTKQASTMAVQKYDIRRPDGTYEERYWSPINLPFFNKEGELIYIIHKVEDVTEFVKMRKHEQEQSKINEELKNQVGLMESDVLERAQEIQVTNKKLEALNKSLELREKELREANEQLAILDKQRTHFFANVSHELRTPVSLILGPVEKLLGDNSLTASQRNYLELVKRNSQILLRQVNDLLDVAKFDAQEMTAHYVSIDASSLVKQSADNFSVLAEEKGYRFKIETPDRLNMDTDPEKFLRILLNLLSNAFKFTPQNGEVRCSLSLMQNTKEPQIKLQVADSGPGIPENMRKNIFERFFQIQDSMNREKGGTGLGLSIVKDFVELMHGKVEVKKAPEGGALFEVLLPQFASEDVQVSPAMGENKNIRLVEQGLVDQLKEAHSVSAQPTSEPVKAGAEAPLVLVVEDSPDLQKFIVEVLSEEFRCMTASDGKEGYEKARAVKPDLILSDLMMPNYSGEFLVDQVMADATLQSIPVVILTAKADDALRAKLLNKGVQDYVTKPFQAVELLARVRNHAKAYRARQVIEQALEIKGDDLEKMARLLADKNTELQELSRLKDEFLATLSHELRTPISIIFGYAEILSEEVDRKNETALQALSAIQRNAAIQLRLVEDLVNLSKSITGKIALDPHKLEFSEILSDALESIENMARAKEIQVSAQLTEAPLWADSVRLTQILWNILSNAVKFTPEHGRIEVHSRKDDQHLYVEITDSGVGITPEFLPYIFDRFRQQDGSFTRKYGGLGLGLSIVKHLVDLHGGEVKIESEGEGKGTKVLLQFPLYHGQDAKPEAAIENFDVRELRGRRILVVEDEPDALRMIKLILKKYGVEVVAAENADQAQELLKQMKPDAIVSDIGLPGKNGIEFIRTVRGLESAENHIPALALTAFTSKQTESRALDAGFEMYVPKPIETKKLVNAIRRLIKDQSA</sequence>
<dbReference type="NCBIfam" id="TIGR00229">
    <property type="entry name" value="sensory_box"/>
    <property type="match status" value="1"/>
</dbReference>
<dbReference type="Gene3D" id="1.10.287.130">
    <property type="match status" value="2"/>
</dbReference>
<dbReference type="Pfam" id="PF08448">
    <property type="entry name" value="PAS_4"/>
    <property type="match status" value="1"/>
</dbReference>
<protein>
    <recommendedName>
        <fullName evidence="2">histidine kinase</fullName>
        <ecNumber evidence="2">2.7.13.3</ecNumber>
    </recommendedName>
</protein>
<dbReference type="SUPFAM" id="SSF55874">
    <property type="entry name" value="ATPase domain of HSP90 chaperone/DNA topoisomerase II/histidine kinase"/>
    <property type="match status" value="2"/>
</dbReference>
<keyword evidence="10" id="KW-0175">Coiled coil</keyword>
<feature type="domain" description="Response regulatory" evidence="12">
    <location>
        <begin position="880"/>
        <end position="997"/>
    </location>
</feature>
<dbReference type="FunFam" id="3.30.565.10:FF:000006">
    <property type="entry name" value="Sensor histidine kinase WalK"/>
    <property type="match status" value="1"/>
</dbReference>
<evidence type="ECO:0000256" key="9">
    <source>
        <dbReference type="PROSITE-ProRule" id="PRU00169"/>
    </source>
</evidence>
<dbReference type="InterPro" id="IPR035965">
    <property type="entry name" value="PAS-like_dom_sf"/>
</dbReference>
<dbReference type="EMBL" id="LUKD01000001">
    <property type="protein sequence ID" value="KYG67742.1"/>
    <property type="molecule type" value="Genomic_DNA"/>
</dbReference>
<dbReference type="PRINTS" id="PR00344">
    <property type="entry name" value="BCTRLSENSOR"/>
</dbReference>
<name>A0A162GBM0_BDEBC</name>
<feature type="domain" description="Histidine kinase" evidence="11">
    <location>
        <begin position="209"/>
        <end position="429"/>
    </location>
</feature>
<feature type="modified residue" description="4-aspartylphosphate" evidence="9">
    <location>
        <position position="929"/>
    </location>
</feature>
<dbReference type="Gene3D" id="3.30.565.10">
    <property type="entry name" value="Histidine kinase-like ATPase, C-terminal domain"/>
    <property type="match status" value="2"/>
</dbReference>
<feature type="coiled-coil region" evidence="10">
    <location>
        <begin position="165"/>
        <end position="202"/>
    </location>
</feature>
<dbReference type="CDD" id="cd00082">
    <property type="entry name" value="HisKA"/>
    <property type="match status" value="2"/>
</dbReference>
<keyword evidence="4" id="KW-0808">Transferase</keyword>
<keyword evidence="6" id="KW-0418">Kinase</keyword>
<dbReference type="PROSITE" id="PS50110">
    <property type="entry name" value="RESPONSE_REGULATORY"/>
    <property type="match status" value="2"/>
</dbReference>
<proteinExistence type="predicted"/>
<dbReference type="Proteomes" id="UP000075799">
    <property type="component" value="Unassembled WGS sequence"/>
</dbReference>
<dbReference type="InterPro" id="IPR013656">
    <property type="entry name" value="PAS_4"/>
</dbReference>
<dbReference type="InterPro" id="IPR036097">
    <property type="entry name" value="HisK_dim/P_sf"/>
</dbReference>
<dbReference type="PANTHER" id="PTHR43547">
    <property type="entry name" value="TWO-COMPONENT HISTIDINE KINASE"/>
    <property type="match status" value="1"/>
</dbReference>
<dbReference type="Pfam" id="PF00072">
    <property type="entry name" value="Response_reg"/>
    <property type="match status" value="2"/>
</dbReference>
<dbReference type="InterPro" id="IPR000014">
    <property type="entry name" value="PAS"/>
</dbReference>
<dbReference type="RefSeq" id="WP_063204448.1">
    <property type="nucleotide sequence ID" value="NZ_LUKD01000001.1"/>
</dbReference>
<keyword evidence="8" id="KW-0902">Two-component regulatory system</keyword>
<evidence type="ECO:0000256" key="8">
    <source>
        <dbReference type="ARBA" id="ARBA00023012"/>
    </source>
</evidence>
<dbReference type="SMART" id="SM00387">
    <property type="entry name" value="HATPase_c"/>
    <property type="match status" value="2"/>
</dbReference>
<dbReference type="SUPFAM" id="SSF47384">
    <property type="entry name" value="Homodimeric domain of signal transducing histidine kinase"/>
    <property type="match status" value="2"/>
</dbReference>
<gene>
    <name evidence="13" type="ORF">AZI87_00200</name>
</gene>
<comment type="caution">
    <text evidence="13">The sequence shown here is derived from an EMBL/GenBank/DDBJ whole genome shotgun (WGS) entry which is preliminary data.</text>
</comment>
<dbReference type="SMART" id="SM00091">
    <property type="entry name" value="PAS"/>
    <property type="match status" value="1"/>
</dbReference>
<organism evidence="13 14">
    <name type="scientific">Bdellovibrio bacteriovorus</name>
    <dbReference type="NCBI Taxonomy" id="959"/>
    <lineage>
        <taxon>Bacteria</taxon>
        <taxon>Pseudomonadati</taxon>
        <taxon>Bdellovibrionota</taxon>
        <taxon>Bdellovibrionia</taxon>
        <taxon>Bdellovibrionales</taxon>
        <taxon>Pseudobdellovibrionaceae</taxon>
        <taxon>Bdellovibrio</taxon>
    </lineage>
</organism>
<feature type="domain" description="Histidine kinase" evidence="11">
    <location>
        <begin position="641"/>
        <end position="858"/>
    </location>
</feature>
<evidence type="ECO:0000256" key="5">
    <source>
        <dbReference type="ARBA" id="ARBA00022741"/>
    </source>
</evidence>
<dbReference type="GO" id="GO:0000155">
    <property type="term" value="F:phosphorelay sensor kinase activity"/>
    <property type="evidence" value="ECO:0007669"/>
    <property type="project" value="InterPro"/>
</dbReference>
<evidence type="ECO:0000256" key="10">
    <source>
        <dbReference type="SAM" id="Coils"/>
    </source>
</evidence>
<dbReference type="InterPro" id="IPR005467">
    <property type="entry name" value="His_kinase_dom"/>
</dbReference>
<dbReference type="SUPFAM" id="SSF52172">
    <property type="entry name" value="CheY-like"/>
    <property type="match status" value="2"/>
</dbReference>
<dbReference type="InterPro" id="IPR004358">
    <property type="entry name" value="Sig_transdc_His_kin-like_C"/>
</dbReference>
<dbReference type="GO" id="GO:0005524">
    <property type="term" value="F:ATP binding"/>
    <property type="evidence" value="ECO:0007669"/>
    <property type="project" value="UniProtKB-KW"/>
</dbReference>
<evidence type="ECO:0000256" key="3">
    <source>
        <dbReference type="ARBA" id="ARBA00022553"/>
    </source>
</evidence>
<dbReference type="SMART" id="SM00388">
    <property type="entry name" value="HisKA"/>
    <property type="match status" value="2"/>
</dbReference>
<dbReference type="InterPro" id="IPR011006">
    <property type="entry name" value="CheY-like_superfamily"/>
</dbReference>
<dbReference type="Gene3D" id="3.30.450.20">
    <property type="entry name" value="PAS domain"/>
    <property type="match status" value="1"/>
</dbReference>
<dbReference type="Pfam" id="PF00512">
    <property type="entry name" value="HisKA"/>
    <property type="match status" value="2"/>
</dbReference>
<dbReference type="FunFam" id="3.30.565.10:FF:000037">
    <property type="entry name" value="Hybrid sensor histidine kinase/response regulator"/>
    <property type="match status" value="1"/>
</dbReference>
<evidence type="ECO:0000259" key="12">
    <source>
        <dbReference type="PROSITE" id="PS50110"/>
    </source>
</evidence>
<evidence type="ECO:0000256" key="6">
    <source>
        <dbReference type="ARBA" id="ARBA00022777"/>
    </source>
</evidence>
<comment type="catalytic activity">
    <reaction evidence="1">
        <text>ATP + protein L-histidine = ADP + protein N-phospho-L-histidine.</text>
        <dbReference type="EC" id="2.7.13.3"/>
    </reaction>
</comment>
<evidence type="ECO:0000313" key="13">
    <source>
        <dbReference type="EMBL" id="KYG67742.1"/>
    </source>
</evidence>
<feature type="coiled-coil region" evidence="10">
    <location>
        <begin position="614"/>
        <end position="641"/>
    </location>
</feature>
<dbReference type="CDD" id="cd16922">
    <property type="entry name" value="HATPase_EvgS-ArcB-TorS-like"/>
    <property type="match status" value="1"/>
</dbReference>
<reference evidence="13 14" key="1">
    <citation type="submission" date="2016-03" db="EMBL/GenBank/DDBJ databases">
        <authorList>
            <person name="Ploux O."/>
        </authorList>
    </citation>
    <scope>NUCLEOTIDE SEQUENCE [LARGE SCALE GENOMIC DNA]</scope>
    <source>
        <strain evidence="13 14">EC13</strain>
    </source>
</reference>
<dbReference type="PANTHER" id="PTHR43547:SF2">
    <property type="entry name" value="HYBRID SIGNAL TRANSDUCTION HISTIDINE KINASE C"/>
    <property type="match status" value="1"/>
</dbReference>
<evidence type="ECO:0000313" key="14">
    <source>
        <dbReference type="Proteomes" id="UP000075799"/>
    </source>
</evidence>
<dbReference type="InterPro" id="IPR003661">
    <property type="entry name" value="HisK_dim/P_dom"/>
</dbReference>
<evidence type="ECO:0000256" key="2">
    <source>
        <dbReference type="ARBA" id="ARBA00012438"/>
    </source>
</evidence>
<dbReference type="CDD" id="cd00130">
    <property type="entry name" value="PAS"/>
    <property type="match status" value="1"/>
</dbReference>
<dbReference type="Gene3D" id="3.40.50.2300">
    <property type="match status" value="2"/>
</dbReference>
<keyword evidence="3 9" id="KW-0597">Phosphoprotein</keyword>
<dbReference type="Pfam" id="PF02518">
    <property type="entry name" value="HATPase_c"/>
    <property type="match status" value="2"/>
</dbReference>
<evidence type="ECO:0000259" key="11">
    <source>
        <dbReference type="PROSITE" id="PS50109"/>
    </source>
</evidence>